<name>A0A8S5SE12_9CAUD</name>
<sequence length="303" mass="33795">MFDIYAEVTSRIVAQLDQGVIPWKKPWTGTPDGAVSHAKLRPYSLINQMLLGAPGEYLTLKQCNAEGGRVKKGAKSHFVVFWKAYSRQQRAEDGSPITDDDGNALMRTVPVLRYYRVFNIADCEGVAPRLKSPDDLPTISPVQRAEDVFAGYRARSGVKFELLRQDKAFYSPAYDKIVLPLLNQFSAAEEYYSTLFHESVHSTGHVTRLNRFEGEGSAPFGSETYSREELVAEIGAAAILHELGMETPETFRNSTAYMQGWSEKLRADPRLFISATARAEKAVRMILWPSADAAEAFDADDAQ</sequence>
<dbReference type="InterPro" id="IPR017113">
    <property type="entry name" value="Antirestriction_ArdC"/>
</dbReference>
<dbReference type="GO" id="GO:0003697">
    <property type="term" value="F:single-stranded DNA binding"/>
    <property type="evidence" value="ECO:0007669"/>
    <property type="project" value="InterPro"/>
</dbReference>
<dbReference type="Pfam" id="PF18818">
    <property type="entry name" value="MPTase-PolyVal"/>
    <property type="match status" value="1"/>
</dbReference>
<evidence type="ECO:0000313" key="3">
    <source>
        <dbReference type="EMBL" id="DAF49176.1"/>
    </source>
</evidence>
<protein>
    <submittedName>
        <fullName evidence="3">Antirestriction protein</fullName>
    </submittedName>
</protein>
<dbReference type="InterPro" id="IPR041459">
    <property type="entry name" value="MPTase-PolyVal"/>
</dbReference>
<accession>A0A8S5SE12</accession>
<evidence type="ECO:0000259" key="1">
    <source>
        <dbReference type="Pfam" id="PF08401"/>
    </source>
</evidence>
<proteinExistence type="predicted"/>
<organism evidence="3">
    <name type="scientific">Caudovirales sp. ctrNG92</name>
    <dbReference type="NCBI Taxonomy" id="2827638"/>
    <lineage>
        <taxon>Viruses</taxon>
        <taxon>Duplodnaviria</taxon>
        <taxon>Heunggongvirae</taxon>
        <taxon>Uroviricota</taxon>
        <taxon>Caudoviricetes</taxon>
    </lineage>
</organism>
<feature type="domain" description="N-terminal" evidence="1">
    <location>
        <begin position="3"/>
        <end position="118"/>
    </location>
</feature>
<feature type="domain" description="Polyvalent protein metallopeptidase" evidence="2">
    <location>
        <begin position="155"/>
        <end position="277"/>
    </location>
</feature>
<dbReference type="Pfam" id="PF08401">
    <property type="entry name" value="ArdcN"/>
    <property type="match status" value="1"/>
</dbReference>
<dbReference type="InterPro" id="IPR013610">
    <property type="entry name" value="ArdC_N"/>
</dbReference>
<reference evidence="3" key="1">
    <citation type="journal article" date="2021" name="Proc. Natl. Acad. Sci. U.S.A.">
        <title>A Catalog of Tens of Thousands of Viruses from Human Metagenomes Reveals Hidden Associations with Chronic Diseases.</title>
        <authorList>
            <person name="Tisza M.J."/>
            <person name="Buck C.B."/>
        </authorList>
    </citation>
    <scope>NUCLEOTIDE SEQUENCE</scope>
    <source>
        <strain evidence="3">CtrNG92</strain>
    </source>
</reference>
<evidence type="ECO:0000259" key="2">
    <source>
        <dbReference type="Pfam" id="PF18818"/>
    </source>
</evidence>
<dbReference type="EMBL" id="BK032578">
    <property type="protein sequence ID" value="DAF49176.1"/>
    <property type="molecule type" value="Genomic_DNA"/>
</dbReference>
<dbReference type="PIRSF" id="PIRSF037112">
    <property type="entry name" value="Antirestriction_ArdC"/>
    <property type="match status" value="1"/>
</dbReference>